<sequence>MGAGRLLVAVYALFGVAATSRAVYQIVTRFDVAPVAYVLSACAAVVYVVATVALAKRSRAARWVASAAVTIELVGVLVIGTITATGAVNFPDDTVWSMYGRGYLFIPLVLPIAGLLWLRHISASPARGSGRDSSAGRG</sequence>
<feature type="transmembrane region" description="Helical" evidence="1">
    <location>
        <begin position="100"/>
        <end position="118"/>
    </location>
</feature>
<organism evidence="2 3">
    <name type="scientific">Phytoactinopolyspora halophila</name>
    <dbReference type="NCBI Taxonomy" id="1981511"/>
    <lineage>
        <taxon>Bacteria</taxon>
        <taxon>Bacillati</taxon>
        <taxon>Actinomycetota</taxon>
        <taxon>Actinomycetes</taxon>
        <taxon>Jiangellales</taxon>
        <taxon>Jiangellaceae</taxon>
        <taxon>Phytoactinopolyspora</taxon>
    </lineage>
</organism>
<reference evidence="2 3" key="1">
    <citation type="submission" date="2018-06" db="EMBL/GenBank/DDBJ databases">
        <title>Phytoactinopolyspora halophila sp. nov., a novel halophilic actinomycete isolated from a saline soil in China.</title>
        <authorList>
            <person name="Tang S.-K."/>
        </authorList>
    </citation>
    <scope>NUCLEOTIDE SEQUENCE [LARGE SCALE GENOMIC DNA]</scope>
    <source>
        <strain evidence="2 3">YIM 96934</strain>
    </source>
</reference>
<dbReference type="EMBL" id="QMIG01000002">
    <property type="protein sequence ID" value="RAW18045.1"/>
    <property type="molecule type" value="Genomic_DNA"/>
</dbReference>
<comment type="caution">
    <text evidence="2">The sequence shown here is derived from an EMBL/GenBank/DDBJ whole genome shotgun (WGS) entry which is preliminary data.</text>
</comment>
<feature type="transmembrane region" description="Helical" evidence="1">
    <location>
        <begin position="32"/>
        <end position="55"/>
    </location>
</feature>
<evidence type="ECO:0000256" key="1">
    <source>
        <dbReference type="SAM" id="Phobius"/>
    </source>
</evidence>
<keyword evidence="1" id="KW-0812">Transmembrane</keyword>
<keyword evidence="3" id="KW-1185">Reference proteome</keyword>
<dbReference type="RefSeq" id="WP_112257001.1">
    <property type="nucleotide sequence ID" value="NZ_QMIG01000002.1"/>
</dbReference>
<dbReference type="AlphaFoldDB" id="A0A329R0C2"/>
<gene>
    <name evidence="2" type="ORF">DPM12_04230</name>
</gene>
<evidence type="ECO:0000313" key="3">
    <source>
        <dbReference type="Proteomes" id="UP000250462"/>
    </source>
</evidence>
<feature type="transmembrane region" description="Helical" evidence="1">
    <location>
        <begin position="67"/>
        <end position="88"/>
    </location>
</feature>
<name>A0A329R0C2_9ACTN</name>
<evidence type="ECO:0000313" key="2">
    <source>
        <dbReference type="EMBL" id="RAW18045.1"/>
    </source>
</evidence>
<keyword evidence="1" id="KW-0472">Membrane</keyword>
<evidence type="ECO:0008006" key="4">
    <source>
        <dbReference type="Google" id="ProtNLM"/>
    </source>
</evidence>
<proteinExistence type="predicted"/>
<dbReference type="OrthoDB" id="25997at2"/>
<keyword evidence="1" id="KW-1133">Transmembrane helix</keyword>
<protein>
    <recommendedName>
        <fullName evidence="4">Integral membrane protein</fullName>
    </recommendedName>
</protein>
<accession>A0A329R0C2</accession>
<dbReference type="Proteomes" id="UP000250462">
    <property type="component" value="Unassembled WGS sequence"/>
</dbReference>